<evidence type="ECO:0000256" key="1">
    <source>
        <dbReference type="ARBA" id="ARBA00004141"/>
    </source>
</evidence>
<dbReference type="GO" id="GO:0005794">
    <property type="term" value="C:Golgi apparatus"/>
    <property type="evidence" value="ECO:0007669"/>
    <property type="project" value="TreeGrafter"/>
</dbReference>
<keyword evidence="7" id="KW-1185">Reference proteome</keyword>
<comment type="subcellular location">
    <subcellularLocation>
        <location evidence="1">Membrane</location>
        <topology evidence="1">Multi-pass membrane protein</topology>
    </subcellularLocation>
</comment>
<evidence type="ECO:0000256" key="4">
    <source>
        <dbReference type="ARBA" id="ARBA00023136"/>
    </source>
</evidence>
<keyword evidence="2 5" id="KW-0812">Transmembrane</keyword>
<evidence type="ECO:0000256" key="3">
    <source>
        <dbReference type="ARBA" id="ARBA00022989"/>
    </source>
</evidence>
<feature type="transmembrane region" description="Helical" evidence="5">
    <location>
        <begin position="63"/>
        <end position="79"/>
    </location>
</feature>
<comment type="caution">
    <text evidence="6">The sequence shown here is derived from an EMBL/GenBank/DDBJ whole genome shotgun (WGS) entry which is preliminary data.</text>
</comment>
<organism evidence="6 7">
    <name type="scientific">Diacronema lutheri</name>
    <name type="common">Unicellular marine alga</name>
    <name type="synonym">Monochrysis lutheri</name>
    <dbReference type="NCBI Taxonomy" id="2081491"/>
    <lineage>
        <taxon>Eukaryota</taxon>
        <taxon>Haptista</taxon>
        <taxon>Haptophyta</taxon>
        <taxon>Pavlovophyceae</taxon>
        <taxon>Pavlovales</taxon>
        <taxon>Pavlovaceae</taxon>
        <taxon>Diacronema</taxon>
    </lineage>
</organism>
<dbReference type="EMBL" id="JAGTXO010000012">
    <property type="protein sequence ID" value="KAG8464834.1"/>
    <property type="molecule type" value="Genomic_DNA"/>
</dbReference>
<feature type="transmembrane region" description="Helical" evidence="5">
    <location>
        <begin position="91"/>
        <end position="113"/>
    </location>
</feature>
<dbReference type="Pfam" id="PF08551">
    <property type="entry name" value="DUF1751"/>
    <property type="match status" value="1"/>
</dbReference>
<dbReference type="GO" id="GO:0016020">
    <property type="term" value="C:membrane"/>
    <property type="evidence" value="ECO:0007669"/>
    <property type="project" value="UniProtKB-SubCell"/>
</dbReference>
<name>A0A8J5XKT2_DIALT</name>
<reference evidence="6" key="1">
    <citation type="submission" date="2021-05" db="EMBL/GenBank/DDBJ databases">
        <title>The genome of the haptophyte Pavlova lutheri (Diacronema luteri, Pavlovales) - a model for lipid biosynthesis in eukaryotic algae.</title>
        <authorList>
            <person name="Hulatt C.J."/>
            <person name="Posewitz M.C."/>
        </authorList>
    </citation>
    <scope>NUCLEOTIDE SEQUENCE</scope>
    <source>
        <strain evidence="6">NIVA-4/92</strain>
    </source>
</reference>
<sequence length="313" mass="33062">MEGGLGERVPLTSRIGVGLLVSLHVAYCAMPSLSGWLSLIPGLTFSGMIWQLLTSAFLERSTIGLLVSSAACALFGHIFEPRWGQREAIRFVVVCALASALGSCVFVMATFAATRSEGLLFVELSGFSGVVAGIAVAIHQAAHSEARGIATATPIGWLVGESRKVAMLYLLIHASWCLLTGHTVDILLAAHGLLFAWVYLRFYQPHASELDSSTVLGDASEAFAFASMFFPALQPAIDSISRATWRVVQVLVPPSLAQPRGASLEAALPQLGAGEHLPGSNPSLAEQRRARAARSLEERLAASPTLAKASSAV</sequence>
<dbReference type="OMA" id="EIHFWEV"/>
<feature type="transmembrane region" description="Helical" evidence="5">
    <location>
        <begin position="12"/>
        <end position="29"/>
    </location>
</feature>
<evidence type="ECO:0000256" key="5">
    <source>
        <dbReference type="SAM" id="Phobius"/>
    </source>
</evidence>
<keyword evidence="3 5" id="KW-1133">Transmembrane helix</keyword>
<feature type="transmembrane region" description="Helical" evidence="5">
    <location>
        <begin position="167"/>
        <end position="200"/>
    </location>
</feature>
<feature type="transmembrane region" description="Helical" evidence="5">
    <location>
        <begin position="119"/>
        <end position="138"/>
    </location>
</feature>
<protein>
    <recommendedName>
        <fullName evidence="8">Transmembrane protein 115</fullName>
    </recommendedName>
</protein>
<evidence type="ECO:0000313" key="6">
    <source>
        <dbReference type="EMBL" id="KAG8464834.1"/>
    </source>
</evidence>
<dbReference type="PANTHER" id="PTHR13377:SF3">
    <property type="entry name" value="TRANSMEMBRANE PROTEIN 115"/>
    <property type="match status" value="1"/>
</dbReference>
<dbReference type="SMART" id="SM01160">
    <property type="entry name" value="DUF1751"/>
    <property type="match status" value="1"/>
</dbReference>
<dbReference type="PANTHER" id="PTHR13377">
    <property type="entry name" value="PLACENTAL PROTEIN 6"/>
    <property type="match status" value="1"/>
</dbReference>
<accession>A0A8J5XKT2</accession>
<evidence type="ECO:0000256" key="2">
    <source>
        <dbReference type="ARBA" id="ARBA00022692"/>
    </source>
</evidence>
<dbReference type="GO" id="GO:0006890">
    <property type="term" value="P:retrograde vesicle-mediated transport, Golgi to endoplasmic reticulum"/>
    <property type="evidence" value="ECO:0007669"/>
    <property type="project" value="InterPro"/>
</dbReference>
<proteinExistence type="predicted"/>
<evidence type="ECO:0008006" key="8">
    <source>
        <dbReference type="Google" id="ProtNLM"/>
    </source>
</evidence>
<dbReference type="Proteomes" id="UP000751190">
    <property type="component" value="Unassembled WGS sequence"/>
</dbReference>
<gene>
    <name evidence="6" type="ORF">KFE25_010202</name>
</gene>
<dbReference type="OrthoDB" id="73612at2759"/>
<dbReference type="InterPro" id="IPR035952">
    <property type="entry name" value="Rhomboid-like_sf"/>
</dbReference>
<dbReference type="InterPro" id="IPR013861">
    <property type="entry name" value="TMEM115/Pdh1/Rbl19"/>
</dbReference>
<dbReference type="SUPFAM" id="SSF144091">
    <property type="entry name" value="Rhomboid-like"/>
    <property type="match status" value="1"/>
</dbReference>
<dbReference type="AlphaFoldDB" id="A0A8J5XKT2"/>
<evidence type="ECO:0000313" key="7">
    <source>
        <dbReference type="Proteomes" id="UP000751190"/>
    </source>
</evidence>
<keyword evidence="4 5" id="KW-0472">Membrane</keyword>
<dbReference type="Gene3D" id="1.20.1540.10">
    <property type="entry name" value="Rhomboid-like"/>
    <property type="match status" value="1"/>
</dbReference>